<evidence type="ECO:0000259" key="6">
    <source>
        <dbReference type="Pfam" id="PF04542"/>
    </source>
</evidence>
<dbReference type="SUPFAM" id="SSF88659">
    <property type="entry name" value="Sigma3 and sigma4 domains of RNA polymerase sigma factors"/>
    <property type="match status" value="1"/>
</dbReference>
<keyword evidence="9" id="KW-1185">Reference proteome</keyword>
<evidence type="ECO:0000259" key="7">
    <source>
        <dbReference type="Pfam" id="PF08281"/>
    </source>
</evidence>
<dbReference type="Proteomes" id="UP000192917">
    <property type="component" value="Unassembled WGS sequence"/>
</dbReference>
<evidence type="ECO:0000256" key="3">
    <source>
        <dbReference type="ARBA" id="ARBA00023082"/>
    </source>
</evidence>
<sequence length="189" mass="21292">MIQSGERDSGLAALMRQTQGGSESAYHQLLTEVAPLLRRVVRSNRGFLQPQDVEDLVQDILLSLHAVRASYDPERPFLPWLMAIARNRMADGARRYSRRVANEVAVERYPEILSAADTNKLLDDYDDREMLGKALQRLPRGQREAVEMLKLRELSLKEASAESGLSIASLKVAVHRGIKSLRAILRDET</sequence>
<dbReference type="Pfam" id="PF08281">
    <property type="entry name" value="Sigma70_r4_2"/>
    <property type="match status" value="1"/>
</dbReference>
<dbReference type="Gene3D" id="1.10.1740.10">
    <property type="match status" value="1"/>
</dbReference>
<dbReference type="InterPro" id="IPR039425">
    <property type="entry name" value="RNA_pol_sigma-70-like"/>
</dbReference>
<keyword evidence="4" id="KW-0238">DNA-binding</keyword>
<proteinExistence type="inferred from homology"/>
<dbReference type="SUPFAM" id="SSF88946">
    <property type="entry name" value="Sigma2 domain of RNA polymerase sigma factors"/>
    <property type="match status" value="1"/>
</dbReference>
<evidence type="ECO:0000313" key="9">
    <source>
        <dbReference type="Proteomes" id="UP000192917"/>
    </source>
</evidence>
<dbReference type="InterPro" id="IPR014284">
    <property type="entry name" value="RNA_pol_sigma-70_dom"/>
</dbReference>
<feature type="domain" description="RNA polymerase sigma factor 70 region 4 type 2" evidence="7">
    <location>
        <begin position="129"/>
        <end position="181"/>
    </location>
</feature>
<dbReference type="GO" id="GO:0006352">
    <property type="term" value="P:DNA-templated transcription initiation"/>
    <property type="evidence" value="ECO:0007669"/>
    <property type="project" value="InterPro"/>
</dbReference>
<dbReference type="AlphaFoldDB" id="A0A1Y6CQV7"/>
<evidence type="ECO:0000256" key="2">
    <source>
        <dbReference type="ARBA" id="ARBA00023015"/>
    </source>
</evidence>
<gene>
    <name evidence="8" type="ORF">SAMN05428998_15222</name>
</gene>
<dbReference type="Gene3D" id="1.10.10.10">
    <property type="entry name" value="Winged helix-like DNA-binding domain superfamily/Winged helix DNA-binding domain"/>
    <property type="match status" value="1"/>
</dbReference>
<dbReference type="InterPro" id="IPR013249">
    <property type="entry name" value="RNA_pol_sigma70_r4_t2"/>
</dbReference>
<keyword evidence="3" id="KW-0731">Sigma factor</keyword>
<evidence type="ECO:0000313" key="8">
    <source>
        <dbReference type="EMBL" id="SMF84031.1"/>
    </source>
</evidence>
<protein>
    <submittedName>
        <fullName evidence="8">RNA polymerase, sigma subunit, ECF family</fullName>
    </submittedName>
</protein>
<dbReference type="STRING" id="560819.SAMN05428998_15222"/>
<dbReference type="Pfam" id="PF04542">
    <property type="entry name" value="Sigma70_r2"/>
    <property type="match status" value="1"/>
</dbReference>
<dbReference type="NCBIfam" id="TIGR02937">
    <property type="entry name" value="sigma70-ECF"/>
    <property type="match status" value="1"/>
</dbReference>
<dbReference type="PANTHER" id="PTHR43133:SF58">
    <property type="entry name" value="ECF RNA POLYMERASE SIGMA FACTOR SIGD"/>
    <property type="match status" value="1"/>
</dbReference>
<accession>A0A1Y6CQV7</accession>
<feature type="domain" description="RNA polymerase sigma-70 region 2" evidence="6">
    <location>
        <begin position="31"/>
        <end position="98"/>
    </location>
</feature>
<dbReference type="RefSeq" id="WP_085127264.1">
    <property type="nucleotide sequence ID" value="NZ_FWZX01000052.1"/>
</dbReference>
<dbReference type="InterPro" id="IPR013324">
    <property type="entry name" value="RNA_pol_sigma_r3/r4-like"/>
</dbReference>
<evidence type="ECO:0000256" key="4">
    <source>
        <dbReference type="ARBA" id="ARBA00023125"/>
    </source>
</evidence>
<dbReference type="InterPro" id="IPR007627">
    <property type="entry name" value="RNA_pol_sigma70_r2"/>
</dbReference>
<dbReference type="InterPro" id="IPR036388">
    <property type="entry name" value="WH-like_DNA-bd_sf"/>
</dbReference>
<keyword evidence="2" id="KW-0805">Transcription regulation</keyword>
<name>A0A1Y6CQV7_9PROT</name>
<organism evidence="8 9">
    <name type="scientific">Tistlia consotensis USBA 355</name>
    <dbReference type="NCBI Taxonomy" id="560819"/>
    <lineage>
        <taxon>Bacteria</taxon>
        <taxon>Pseudomonadati</taxon>
        <taxon>Pseudomonadota</taxon>
        <taxon>Alphaproteobacteria</taxon>
        <taxon>Rhodospirillales</taxon>
        <taxon>Rhodovibrionaceae</taxon>
        <taxon>Tistlia</taxon>
    </lineage>
</organism>
<reference evidence="8 9" key="1">
    <citation type="submission" date="2017-04" db="EMBL/GenBank/DDBJ databases">
        <authorList>
            <person name="Afonso C.L."/>
            <person name="Miller P.J."/>
            <person name="Scott M.A."/>
            <person name="Spackman E."/>
            <person name="Goraichik I."/>
            <person name="Dimitrov K.M."/>
            <person name="Suarez D.L."/>
            <person name="Swayne D.E."/>
        </authorList>
    </citation>
    <scope>NUCLEOTIDE SEQUENCE [LARGE SCALE GENOMIC DNA]</scope>
    <source>
        <strain evidence="8 9">USBA 355</strain>
    </source>
</reference>
<dbReference type="EMBL" id="FWZX01000052">
    <property type="protein sequence ID" value="SMF84031.1"/>
    <property type="molecule type" value="Genomic_DNA"/>
</dbReference>
<evidence type="ECO:0000256" key="1">
    <source>
        <dbReference type="ARBA" id="ARBA00010641"/>
    </source>
</evidence>
<dbReference type="InterPro" id="IPR013325">
    <property type="entry name" value="RNA_pol_sigma_r2"/>
</dbReference>
<comment type="similarity">
    <text evidence="1">Belongs to the sigma-70 factor family. ECF subfamily.</text>
</comment>
<dbReference type="GO" id="GO:0016987">
    <property type="term" value="F:sigma factor activity"/>
    <property type="evidence" value="ECO:0007669"/>
    <property type="project" value="UniProtKB-KW"/>
</dbReference>
<dbReference type="PANTHER" id="PTHR43133">
    <property type="entry name" value="RNA POLYMERASE ECF-TYPE SIGMA FACTO"/>
    <property type="match status" value="1"/>
</dbReference>
<dbReference type="GO" id="GO:0003677">
    <property type="term" value="F:DNA binding"/>
    <property type="evidence" value="ECO:0007669"/>
    <property type="project" value="UniProtKB-KW"/>
</dbReference>
<keyword evidence="5" id="KW-0804">Transcription</keyword>
<evidence type="ECO:0000256" key="5">
    <source>
        <dbReference type="ARBA" id="ARBA00023163"/>
    </source>
</evidence>